<dbReference type="SMART" id="SM00382">
    <property type="entry name" value="AAA"/>
    <property type="match status" value="1"/>
</dbReference>
<dbReference type="GO" id="GO:0016887">
    <property type="term" value="F:ATP hydrolysis activity"/>
    <property type="evidence" value="ECO:0007669"/>
    <property type="project" value="InterPro"/>
</dbReference>
<evidence type="ECO:0000259" key="4">
    <source>
        <dbReference type="PROSITE" id="PS50893"/>
    </source>
</evidence>
<accession>X0ZUY7</accession>
<dbReference type="InterPro" id="IPR027417">
    <property type="entry name" value="P-loop_NTPase"/>
</dbReference>
<keyword evidence="3" id="KW-0067">ATP-binding</keyword>
<reference evidence="5" key="1">
    <citation type="journal article" date="2014" name="Front. Microbiol.">
        <title>High frequency of phylogenetically diverse reductive dehalogenase-homologous genes in deep subseafloor sedimentary metagenomes.</title>
        <authorList>
            <person name="Kawai M."/>
            <person name="Futagami T."/>
            <person name="Toyoda A."/>
            <person name="Takaki Y."/>
            <person name="Nishi S."/>
            <person name="Hori S."/>
            <person name="Arai W."/>
            <person name="Tsubouchi T."/>
            <person name="Morono Y."/>
            <person name="Uchiyama I."/>
            <person name="Ito T."/>
            <person name="Fujiyama A."/>
            <person name="Inagaki F."/>
            <person name="Takami H."/>
        </authorList>
    </citation>
    <scope>NUCLEOTIDE SEQUENCE</scope>
    <source>
        <strain evidence="5">Expedition CK06-06</strain>
    </source>
</reference>
<name>X0ZUY7_9ZZZZ</name>
<dbReference type="InterPro" id="IPR017871">
    <property type="entry name" value="ABC_transporter-like_CS"/>
</dbReference>
<keyword evidence="1" id="KW-0813">Transport</keyword>
<dbReference type="InterPro" id="IPR003439">
    <property type="entry name" value="ABC_transporter-like_ATP-bd"/>
</dbReference>
<comment type="caution">
    <text evidence="5">The sequence shown here is derived from an EMBL/GenBank/DDBJ whole genome shotgun (WGS) entry which is preliminary data.</text>
</comment>
<organism evidence="5">
    <name type="scientific">marine sediment metagenome</name>
    <dbReference type="NCBI Taxonomy" id="412755"/>
    <lineage>
        <taxon>unclassified sequences</taxon>
        <taxon>metagenomes</taxon>
        <taxon>ecological metagenomes</taxon>
    </lineage>
</organism>
<feature type="domain" description="ABC transporter" evidence="4">
    <location>
        <begin position="7"/>
        <end position="193"/>
    </location>
</feature>
<dbReference type="PANTHER" id="PTHR42781">
    <property type="entry name" value="SPERMIDINE/PUTRESCINE IMPORT ATP-BINDING PROTEIN POTA"/>
    <property type="match status" value="1"/>
</dbReference>
<dbReference type="EMBL" id="BART01000573">
    <property type="protein sequence ID" value="GAG73595.1"/>
    <property type="molecule type" value="Genomic_DNA"/>
</dbReference>
<evidence type="ECO:0000256" key="2">
    <source>
        <dbReference type="ARBA" id="ARBA00022741"/>
    </source>
</evidence>
<evidence type="ECO:0000256" key="3">
    <source>
        <dbReference type="ARBA" id="ARBA00022840"/>
    </source>
</evidence>
<dbReference type="InterPro" id="IPR050093">
    <property type="entry name" value="ABC_SmlMolc_Importer"/>
</dbReference>
<evidence type="ECO:0000256" key="1">
    <source>
        <dbReference type="ARBA" id="ARBA00022448"/>
    </source>
</evidence>
<gene>
    <name evidence="5" type="ORF">S01H4_02583</name>
</gene>
<evidence type="ECO:0000313" key="5">
    <source>
        <dbReference type="EMBL" id="GAG73595.1"/>
    </source>
</evidence>
<dbReference type="GO" id="GO:0005524">
    <property type="term" value="F:ATP binding"/>
    <property type="evidence" value="ECO:0007669"/>
    <property type="project" value="UniProtKB-KW"/>
</dbReference>
<sequence>MSENIIVETENLTKVFEEIMAVNNVSLKIKEGEFVSLLGPSGCGKTTLLRMIRGLECPSKGNMYLRGKLINNIKAYQRPINMVFQRYALFPHLNVYENIAFGPKIQRMGRLEIEKKVKNMLELVRLEGFENRMPNELSGGQCQRIALARALINEPLVLLLDEPLGALDLKLRKSMQIELRNIHRKLGGTFIYV</sequence>
<dbReference type="InterPro" id="IPR003593">
    <property type="entry name" value="AAA+_ATPase"/>
</dbReference>
<dbReference type="PANTHER" id="PTHR42781:SF4">
    <property type="entry name" value="SPERMIDINE_PUTRESCINE IMPORT ATP-BINDING PROTEIN POTA"/>
    <property type="match status" value="1"/>
</dbReference>
<dbReference type="Gene3D" id="3.40.50.300">
    <property type="entry name" value="P-loop containing nucleotide triphosphate hydrolases"/>
    <property type="match status" value="1"/>
</dbReference>
<dbReference type="Pfam" id="PF00005">
    <property type="entry name" value="ABC_tran"/>
    <property type="match status" value="1"/>
</dbReference>
<dbReference type="SUPFAM" id="SSF52540">
    <property type="entry name" value="P-loop containing nucleoside triphosphate hydrolases"/>
    <property type="match status" value="1"/>
</dbReference>
<protein>
    <recommendedName>
        <fullName evidence="4">ABC transporter domain-containing protein</fullName>
    </recommendedName>
</protein>
<dbReference type="PROSITE" id="PS00211">
    <property type="entry name" value="ABC_TRANSPORTER_1"/>
    <property type="match status" value="1"/>
</dbReference>
<dbReference type="PROSITE" id="PS50893">
    <property type="entry name" value="ABC_TRANSPORTER_2"/>
    <property type="match status" value="1"/>
</dbReference>
<feature type="non-terminal residue" evidence="5">
    <location>
        <position position="193"/>
    </location>
</feature>
<proteinExistence type="predicted"/>
<dbReference type="AlphaFoldDB" id="X0ZUY7"/>
<keyword evidence="2" id="KW-0547">Nucleotide-binding</keyword>